<evidence type="ECO:0000313" key="2">
    <source>
        <dbReference type="Proteomes" id="UP001218188"/>
    </source>
</evidence>
<comment type="caution">
    <text evidence="1">The sequence shown here is derived from an EMBL/GenBank/DDBJ whole genome shotgun (WGS) entry which is preliminary data.</text>
</comment>
<dbReference type="EMBL" id="JARJCM010000062">
    <property type="protein sequence ID" value="KAJ7033865.1"/>
    <property type="molecule type" value="Genomic_DNA"/>
</dbReference>
<protein>
    <submittedName>
        <fullName evidence="1">Uncharacterized protein</fullName>
    </submittedName>
</protein>
<sequence>MALLARFEHLDNLHRIPAQLDEQPWGYSLTMARDDYEDDLALIPNLTPLHNGSEVVGPNGYYYMGGVNNGLGLNDEQSLQLDAMMDRDDPLPEGEMELVEGDQLVAWFSDEEEELGCHDSGKISTAFPFLE</sequence>
<dbReference type="AlphaFoldDB" id="A0AAD6SW91"/>
<dbReference type="Proteomes" id="UP001218188">
    <property type="component" value="Unassembled WGS sequence"/>
</dbReference>
<keyword evidence="2" id="KW-1185">Reference proteome</keyword>
<accession>A0AAD6SW91</accession>
<gene>
    <name evidence="1" type="ORF">C8F04DRAFT_1260600</name>
</gene>
<name>A0AAD6SW91_9AGAR</name>
<organism evidence="1 2">
    <name type="scientific">Mycena alexandri</name>
    <dbReference type="NCBI Taxonomy" id="1745969"/>
    <lineage>
        <taxon>Eukaryota</taxon>
        <taxon>Fungi</taxon>
        <taxon>Dikarya</taxon>
        <taxon>Basidiomycota</taxon>
        <taxon>Agaricomycotina</taxon>
        <taxon>Agaricomycetes</taxon>
        <taxon>Agaricomycetidae</taxon>
        <taxon>Agaricales</taxon>
        <taxon>Marasmiineae</taxon>
        <taxon>Mycenaceae</taxon>
        <taxon>Mycena</taxon>
    </lineage>
</organism>
<evidence type="ECO:0000313" key="1">
    <source>
        <dbReference type="EMBL" id="KAJ7033865.1"/>
    </source>
</evidence>
<reference evidence="1" key="1">
    <citation type="submission" date="2023-03" db="EMBL/GenBank/DDBJ databases">
        <title>Massive genome expansion in bonnet fungi (Mycena s.s.) driven by repeated elements and novel gene families across ecological guilds.</title>
        <authorList>
            <consortium name="Lawrence Berkeley National Laboratory"/>
            <person name="Harder C.B."/>
            <person name="Miyauchi S."/>
            <person name="Viragh M."/>
            <person name="Kuo A."/>
            <person name="Thoen E."/>
            <person name="Andreopoulos B."/>
            <person name="Lu D."/>
            <person name="Skrede I."/>
            <person name="Drula E."/>
            <person name="Henrissat B."/>
            <person name="Morin E."/>
            <person name="Kohler A."/>
            <person name="Barry K."/>
            <person name="LaButti K."/>
            <person name="Morin E."/>
            <person name="Salamov A."/>
            <person name="Lipzen A."/>
            <person name="Mereny Z."/>
            <person name="Hegedus B."/>
            <person name="Baldrian P."/>
            <person name="Stursova M."/>
            <person name="Weitz H."/>
            <person name="Taylor A."/>
            <person name="Grigoriev I.V."/>
            <person name="Nagy L.G."/>
            <person name="Martin F."/>
            <person name="Kauserud H."/>
        </authorList>
    </citation>
    <scope>NUCLEOTIDE SEQUENCE</scope>
    <source>
        <strain evidence="1">CBHHK200</strain>
    </source>
</reference>
<proteinExistence type="predicted"/>